<dbReference type="SUPFAM" id="SSF53671">
    <property type="entry name" value="Aspartate/ornithine carbamoyltransferase"/>
    <property type="match status" value="1"/>
</dbReference>
<dbReference type="HAMAP" id="MF_01109">
    <property type="entry name" value="OTCase"/>
    <property type="match status" value="1"/>
</dbReference>
<dbReference type="InterPro" id="IPR036901">
    <property type="entry name" value="Asp/Orn_carbamoylTrfase_sf"/>
</dbReference>
<reference evidence="10 11" key="1">
    <citation type="submission" date="2019-10" db="EMBL/GenBank/DDBJ databases">
        <title>Genomic analysis of Raineyella sp. CBA3103.</title>
        <authorList>
            <person name="Roh S.W."/>
        </authorList>
    </citation>
    <scope>NUCLEOTIDE SEQUENCE [LARGE SCALE GENOMIC DNA]</scope>
    <source>
        <strain evidence="10 11">CBA3103</strain>
    </source>
</reference>
<dbReference type="InterPro" id="IPR006130">
    <property type="entry name" value="Asp/Orn_carbamoylTrfase"/>
</dbReference>
<dbReference type="FunFam" id="3.40.50.1370:FF:000008">
    <property type="entry name" value="Ornithine carbamoyltransferase"/>
    <property type="match status" value="1"/>
</dbReference>
<dbReference type="NCBIfam" id="NF001986">
    <property type="entry name" value="PRK00779.1"/>
    <property type="match status" value="1"/>
</dbReference>
<accession>A0A5Q2FCP2</accession>
<feature type="binding site" evidence="7">
    <location>
        <position position="77"/>
    </location>
    <ligand>
        <name>carbamoyl phosphate</name>
        <dbReference type="ChEBI" id="CHEBI:58228"/>
    </ligand>
</feature>
<keyword evidence="11" id="KW-1185">Reference proteome</keyword>
<dbReference type="InterPro" id="IPR002292">
    <property type="entry name" value="Orn/put_carbamltrans"/>
</dbReference>
<evidence type="ECO:0000259" key="9">
    <source>
        <dbReference type="Pfam" id="PF02729"/>
    </source>
</evidence>
<comment type="catalytic activity">
    <reaction evidence="6 7">
        <text>carbamoyl phosphate + L-ornithine = L-citrulline + phosphate + H(+)</text>
        <dbReference type="Rhea" id="RHEA:19513"/>
        <dbReference type="ChEBI" id="CHEBI:15378"/>
        <dbReference type="ChEBI" id="CHEBI:43474"/>
        <dbReference type="ChEBI" id="CHEBI:46911"/>
        <dbReference type="ChEBI" id="CHEBI:57743"/>
        <dbReference type="ChEBI" id="CHEBI:58228"/>
        <dbReference type="EC" id="2.1.3.3"/>
    </reaction>
</comment>
<feature type="binding site" evidence="7">
    <location>
        <begin position="50"/>
        <end position="53"/>
    </location>
    <ligand>
        <name>carbamoyl phosphate</name>
        <dbReference type="ChEBI" id="CHEBI:58228"/>
    </ligand>
</feature>
<dbReference type="InterPro" id="IPR024904">
    <property type="entry name" value="OTCase_ArgI"/>
</dbReference>
<dbReference type="AlphaFoldDB" id="A0A5Q2FCP2"/>
<dbReference type="Proteomes" id="UP000386847">
    <property type="component" value="Chromosome"/>
</dbReference>
<sequence length="320" mass="34363">MTLRHFLADDDLTAEEQYSVLELAAELKADPMARRPFEDRSIAVVFDKASTRTRVSFEVGITELGGHPMIIDGSSSQMGRGESIADTARVLGRHVAAIVWRTSGQERIEEMAAYAGVPVVNALTDEYHPCQILADLQTIREHKGGTRGLTFTYFGDAANNMGNSYALGMALAGMHVRLAGPEGFLPDPEIIARAERIASSTGGSITVTTDARAAAEGSDVMVTDTWVSMGMSGEGRETVFRPYQINADLMTLADKDAIVMHCLPAYRGKEITAEVLDGPQSVIWDEAENRRHAQKAVLTLLAEASAPAGGPRGAGRVGSR</sequence>
<keyword evidence="5 7" id="KW-0808">Transferase</keyword>
<comment type="similarity">
    <text evidence="2 7">Belongs to the aspartate/ornithine carbamoyltransferase superfamily. OTCase family.</text>
</comment>
<dbReference type="EC" id="2.1.3.3" evidence="3 7"/>
<evidence type="ECO:0000256" key="7">
    <source>
        <dbReference type="HAMAP-Rule" id="MF_01109"/>
    </source>
</evidence>
<dbReference type="PROSITE" id="PS00097">
    <property type="entry name" value="CARBAMOYLTRANSFERASE"/>
    <property type="match status" value="1"/>
</dbReference>
<dbReference type="InterPro" id="IPR006131">
    <property type="entry name" value="Asp_carbamoyltransf_Asp/Orn-bd"/>
</dbReference>
<dbReference type="RefSeq" id="WP_153573389.1">
    <property type="nucleotide sequence ID" value="NZ_CP045725.1"/>
</dbReference>
<evidence type="ECO:0000313" key="11">
    <source>
        <dbReference type="Proteomes" id="UP000386847"/>
    </source>
</evidence>
<evidence type="ECO:0000313" key="10">
    <source>
        <dbReference type="EMBL" id="QGF24860.1"/>
    </source>
</evidence>
<organism evidence="10 11">
    <name type="scientific">Raineyella fluvialis</name>
    <dbReference type="NCBI Taxonomy" id="2662261"/>
    <lineage>
        <taxon>Bacteria</taxon>
        <taxon>Bacillati</taxon>
        <taxon>Actinomycetota</taxon>
        <taxon>Actinomycetes</taxon>
        <taxon>Propionibacteriales</taxon>
        <taxon>Propionibacteriaceae</taxon>
        <taxon>Raineyella</taxon>
    </lineage>
</organism>
<comment type="pathway">
    <text evidence="1">Amino-acid biosynthesis; L-arginine biosynthesis; L-arginine from L-ornithine and carbamoyl phosphate: step 1/3.</text>
</comment>
<dbReference type="KEGG" id="rain:Rai3103_15930"/>
<evidence type="ECO:0000256" key="4">
    <source>
        <dbReference type="ARBA" id="ARBA00016634"/>
    </source>
</evidence>
<dbReference type="GO" id="GO:0019240">
    <property type="term" value="P:citrulline biosynthetic process"/>
    <property type="evidence" value="ECO:0007669"/>
    <property type="project" value="TreeGrafter"/>
</dbReference>
<dbReference type="GO" id="GO:0004585">
    <property type="term" value="F:ornithine carbamoyltransferase activity"/>
    <property type="evidence" value="ECO:0007669"/>
    <property type="project" value="UniProtKB-UniRule"/>
</dbReference>
<feature type="binding site" evidence="7">
    <location>
        <begin position="262"/>
        <end position="263"/>
    </location>
    <ligand>
        <name>carbamoyl phosphate</name>
        <dbReference type="ChEBI" id="CHEBI:58228"/>
    </ligand>
</feature>
<dbReference type="PANTHER" id="PTHR45753">
    <property type="entry name" value="ORNITHINE CARBAMOYLTRANSFERASE, MITOCHONDRIAL"/>
    <property type="match status" value="1"/>
</dbReference>
<comment type="subcellular location">
    <subcellularLocation>
        <location evidence="7">Cytoplasm</location>
    </subcellularLocation>
</comment>
<feature type="domain" description="Aspartate/ornithine carbamoyltransferase carbamoyl-P binding" evidence="9">
    <location>
        <begin position="4"/>
        <end position="141"/>
    </location>
</feature>
<evidence type="ECO:0000256" key="6">
    <source>
        <dbReference type="ARBA" id="ARBA00048772"/>
    </source>
</evidence>
<feature type="domain" description="Aspartate/ornithine carbamoyltransferase Asp/Orn-binding" evidence="8">
    <location>
        <begin position="148"/>
        <end position="300"/>
    </location>
</feature>
<feature type="binding site" evidence="7">
    <location>
        <position position="101"/>
    </location>
    <ligand>
        <name>carbamoyl phosphate</name>
        <dbReference type="ChEBI" id="CHEBI:58228"/>
    </ligand>
</feature>
<dbReference type="InterPro" id="IPR006132">
    <property type="entry name" value="Asp/Orn_carbamoyltranf_P-bd"/>
</dbReference>
<evidence type="ECO:0000256" key="1">
    <source>
        <dbReference type="ARBA" id="ARBA00004975"/>
    </source>
</evidence>
<feature type="binding site" evidence="7">
    <location>
        <begin position="228"/>
        <end position="229"/>
    </location>
    <ligand>
        <name>L-ornithine</name>
        <dbReference type="ChEBI" id="CHEBI:46911"/>
    </ligand>
</feature>
<name>A0A5Q2FCP2_9ACTN</name>
<feature type="binding site" evidence="7">
    <location>
        <position position="160"/>
    </location>
    <ligand>
        <name>L-ornithine</name>
        <dbReference type="ChEBI" id="CHEBI:46911"/>
    </ligand>
</feature>
<dbReference type="Pfam" id="PF00185">
    <property type="entry name" value="OTCace"/>
    <property type="match status" value="1"/>
</dbReference>
<proteinExistence type="inferred from homology"/>
<evidence type="ECO:0000259" key="8">
    <source>
        <dbReference type="Pfam" id="PF00185"/>
    </source>
</evidence>
<dbReference type="GO" id="GO:0016597">
    <property type="term" value="F:amino acid binding"/>
    <property type="evidence" value="ECO:0007669"/>
    <property type="project" value="InterPro"/>
</dbReference>
<dbReference type="EMBL" id="CP045725">
    <property type="protein sequence ID" value="QGF24860.1"/>
    <property type="molecule type" value="Genomic_DNA"/>
</dbReference>
<feature type="binding site" evidence="7">
    <location>
        <position position="224"/>
    </location>
    <ligand>
        <name>L-ornithine</name>
        <dbReference type="ChEBI" id="CHEBI:46911"/>
    </ligand>
</feature>
<feature type="binding site" evidence="7">
    <location>
        <begin position="128"/>
        <end position="131"/>
    </location>
    <ligand>
        <name>carbamoyl phosphate</name>
        <dbReference type="ChEBI" id="CHEBI:58228"/>
    </ligand>
</feature>
<evidence type="ECO:0000256" key="2">
    <source>
        <dbReference type="ARBA" id="ARBA00007805"/>
    </source>
</evidence>
<dbReference type="Pfam" id="PF02729">
    <property type="entry name" value="OTCace_N"/>
    <property type="match status" value="1"/>
</dbReference>
<feature type="binding site" evidence="7">
    <location>
        <position position="290"/>
    </location>
    <ligand>
        <name>carbamoyl phosphate</name>
        <dbReference type="ChEBI" id="CHEBI:58228"/>
    </ligand>
</feature>
<dbReference type="PANTHER" id="PTHR45753:SF3">
    <property type="entry name" value="ORNITHINE TRANSCARBAMYLASE, MITOCHONDRIAL"/>
    <property type="match status" value="1"/>
</dbReference>
<dbReference type="NCBIfam" id="TIGR00658">
    <property type="entry name" value="orni_carb_tr"/>
    <property type="match status" value="1"/>
</dbReference>
<dbReference type="Gene3D" id="3.40.50.1370">
    <property type="entry name" value="Aspartate/ornithine carbamoyltransferase"/>
    <property type="match status" value="2"/>
</dbReference>
<evidence type="ECO:0000256" key="3">
    <source>
        <dbReference type="ARBA" id="ARBA00013007"/>
    </source>
</evidence>
<dbReference type="PRINTS" id="PR00102">
    <property type="entry name" value="OTCASE"/>
</dbReference>
<keyword evidence="7" id="KW-0963">Cytoplasm</keyword>
<evidence type="ECO:0000256" key="5">
    <source>
        <dbReference type="ARBA" id="ARBA00022679"/>
    </source>
</evidence>
<protein>
    <recommendedName>
        <fullName evidence="4 7">Ornithine carbamoyltransferase</fullName>
        <shortName evidence="7">OTCase</shortName>
        <ecNumber evidence="3 7">2.1.3.3</ecNumber>
    </recommendedName>
</protein>
<dbReference type="PRINTS" id="PR00100">
    <property type="entry name" value="AOTCASE"/>
</dbReference>
<gene>
    <name evidence="10" type="primary">argF</name>
    <name evidence="10" type="ORF">Rai3103_15930</name>
</gene>
<dbReference type="GO" id="GO:0042450">
    <property type="term" value="P:L-arginine biosynthetic process via ornithine"/>
    <property type="evidence" value="ECO:0007669"/>
    <property type="project" value="UniProtKB-UniRule"/>
</dbReference>
<dbReference type="GO" id="GO:0005737">
    <property type="term" value="C:cytoplasm"/>
    <property type="evidence" value="ECO:0007669"/>
    <property type="project" value="UniProtKB-SubCell"/>
</dbReference>